<protein>
    <submittedName>
        <fullName evidence="2">Uncharacterized protein</fullName>
    </submittedName>
</protein>
<accession>A0AAN8KIY5</accession>
<organism evidence="2 3">
    <name type="scientific">Patella caerulea</name>
    <name type="common">Rayed Mediterranean limpet</name>
    <dbReference type="NCBI Taxonomy" id="87958"/>
    <lineage>
        <taxon>Eukaryota</taxon>
        <taxon>Metazoa</taxon>
        <taxon>Spiralia</taxon>
        <taxon>Lophotrochozoa</taxon>
        <taxon>Mollusca</taxon>
        <taxon>Gastropoda</taxon>
        <taxon>Patellogastropoda</taxon>
        <taxon>Patelloidea</taxon>
        <taxon>Patellidae</taxon>
        <taxon>Patella</taxon>
    </lineage>
</organism>
<keyword evidence="3" id="KW-1185">Reference proteome</keyword>
<comment type="caution">
    <text evidence="2">The sequence shown here is derived from an EMBL/GenBank/DDBJ whole genome shotgun (WGS) entry which is preliminary data.</text>
</comment>
<dbReference type="EMBL" id="JAZGQO010000001">
    <property type="protein sequence ID" value="KAK6196297.1"/>
    <property type="molecule type" value="Genomic_DNA"/>
</dbReference>
<name>A0AAN8KIY5_PATCE</name>
<feature type="signal peptide" evidence="1">
    <location>
        <begin position="1"/>
        <end position="21"/>
    </location>
</feature>
<gene>
    <name evidence="2" type="ORF">SNE40_001548</name>
</gene>
<feature type="chain" id="PRO_5043024196" evidence="1">
    <location>
        <begin position="22"/>
        <end position="182"/>
    </location>
</feature>
<proteinExistence type="predicted"/>
<dbReference type="Proteomes" id="UP001347796">
    <property type="component" value="Unassembled WGS sequence"/>
</dbReference>
<evidence type="ECO:0000313" key="3">
    <source>
        <dbReference type="Proteomes" id="UP001347796"/>
    </source>
</evidence>
<dbReference type="AlphaFoldDB" id="A0AAN8KIY5"/>
<evidence type="ECO:0000313" key="2">
    <source>
        <dbReference type="EMBL" id="KAK6196297.1"/>
    </source>
</evidence>
<evidence type="ECO:0000256" key="1">
    <source>
        <dbReference type="SAM" id="SignalP"/>
    </source>
</evidence>
<reference evidence="2 3" key="1">
    <citation type="submission" date="2024-01" db="EMBL/GenBank/DDBJ databases">
        <title>The genome of the rayed Mediterranean limpet Patella caerulea (Linnaeus, 1758).</title>
        <authorList>
            <person name="Anh-Thu Weber A."/>
            <person name="Halstead-Nussloch G."/>
        </authorList>
    </citation>
    <scope>NUCLEOTIDE SEQUENCE [LARGE SCALE GENOMIC DNA]</scope>
    <source>
        <strain evidence="2">AATW-2023a</strain>
        <tissue evidence="2">Whole specimen</tissue>
    </source>
</reference>
<keyword evidence="1" id="KW-0732">Signal</keyword>
<sequence>MWYIIATTSLVLLSLAKLGYCEEGLNDTGPVIVYRPGTGSICPPRAVCADIFDYQQIRNGVISTLRRIIFNCRCSRDSREVCPVDEAHMVHTSPIQKQYLCRPVTTYPKCNLDVPIPQVAEEMEIDSPDFEDRNYFRINCICPRHGFSVPRVRGTLQRATYYTRTEFDFLRYRWYQQFVCTV</sequence>